<reference evidence="1" key="1">
    <citation type="journal article" date="2015" name="Nature">
        <title>Complex archaea that bridge the gap between prokaryotes and eukaryotes.</title>
        <authorList>
            <person name="Spang A."/>
            <person name="Saw J.H."/>
            <person name="Jorgensen S.L."/>
            <person name="Zaremba-Niedzwiedzka K."/>
            <person name="Martijn J."/>
            <person name="Lind A.E."/>
            <person name="van Eijk R."/>
            <person name="Schleper C."/>
            <person name="Guy L."/>
            <person name="Ettema T.J."/>
        </authorList>
    </citation>
    <scope>NUCLEOTIDE SEQUENCE</scope>
</reference>
<evidence type="ECO:0000313" key="1">
    <source>
        <dbReference type="EMBL" id="KKN05260.1"/>
    </source>
</evidence>
<name>A0A0F9MD74_9ZZZZ</name>
<dbReference type="AlphaFoldDB" id="A0A0F9MD74"/>
<comment type="caution">
    <text evidence="1">The sequence shown here is derived from an EMBL/GenBank/DDBJ whole genome shotgun (WGS) entry which is preliminary data.</text>
</comment>
<gene>
    <name evidence="1" type="ORF">LCGC14_1089040</name>
</gene>
<protein>
    <submittedName>
        <fullName evidence="1">Uncharacterized protein</fullName>
    </submittedName>
</protein>
<dbReference type="EMBL" id="LAZR01004824">
    <property type="protein sequence ID" value="KKN05260.1"/>
    <property type="molecule type" value="Genomic_DNA"/>
</dbReference>
<organism evidence="1">
    <name type="scientific">marine sediment metagenome</name>
    <dbReference type="NCBI Taxonomy" id="412755"/>
    <lineage>
        <taxon>unclassified sequences</taxon>
        <taxon>metagenomes</taxon>
        <taxon>ecological metagenomes</taxon>
    </lineage>
</organism>
<accession>A0A0F9MD74</accession>
<sequence length="86" mass="9854">MLITAEQVLAMKPCSEYTEEIIRANHGEHGITPREIAELDIPIGDRVWVVGQLVPVNVWAEIQRLYTDFSEELQALLKYIEEQDST</sequence>
<proteinExistence type="predicted"/>